<evidence type="ECO:0000313" key="20">
    <source>
        <dbReference type="EMBL" id="SDJ87763.1"/>
    </source>
</evidence>
<organism evidence="20 21">
    <name type="scientific">Alkalibacterium thalassium</name>
    <dbReference type="NCBI Taxonomy" id="426701"/>
    <lineage>
        <taxon>Bacteria</taxon>
        <taxon>Bacillati</taxon>
        <taxon>Bacillota</taxon>
        <taxon>Bacilli</taxon>
        <taxon>Lactobacillales</taxon>
        <taxon>Carnobacteriaceae</taxon>
        <taxon>Alkalibacterium</taxon>
    </lineage>
</organism>
<keyword evidence="8" id="KW-0597">Phosphoprotein</keyword>
<evidence type="ECO:0000259" key="19">
    <source>
        <dbReference type="Pfam" id="PF02880"/>
    </source>
</evidence>
<evidence type="ECO:0000256" key="13">
    <source>
        <dbReference type="ARBA" id="ARBA00041398"/>
    </source>
</evidence>
<dbReference type="AlphaFoldDB" id="A0A1G8XBA7"/>
<evidence type="ECO:0000256" key="12">
    <source>
        <dbReference type="ARBA" id="ARBA00039995"/>
    </source>
</evidence>
<comment type="catalytic activity">
    <reaction evidence="1">
        <text>alpha-D-glucose 1-phosphate = alpha-D-glucose 6-phosphate</text>
        <dbReference type="Rhea" id="RHEA:23536"/>
        <dbReference type="ChEBI" id="CHEBI:58225"/>
        <dbReference type="ChEBI" id="CHEBI:58601"/>
        <dbReference type="EC" id="5.4.2.2"/>
    </reaction>
</comment>
<protein>
    <recommendedName>
        <fullName evidence="12">Phosphoglucomutase</fullName>
        <ecNumber evidence="6">5.4.2.2</ecNumber>
    </recommendedName>
    <alternativeName>
        <fullName evidence="14">Alpha-phosphoglucomutase</fullName>
    </alternativeName>
    <alternativeName>
        <fullName evidence="13">Glucose phosphomutase</fullName>
    </alternativeName>
</protein>
<keyword evidence="7" id="KW-0313">Glucose metabolism</keyword>
<comment type="pathway">
    <text evidence="3">Glycolipid metabolism; diglucosyl-diacylglycerol biosynthesis.</text>
</comment>
<dbReference type="SUPFAM" id="SSF53738">
    <property type="entry name" value="Phosphoglucomutase, first 3 domains"/>
    <property type="match status" value="3"/>
</dbReference>
<proteinExistence type="inferred from homology"/>
<dbReference type="InterPro" id="IPR005841">
    <property type="entry name" value="Alpha-D-phosphohexomutase_SF"/>
</dbReference>
<reference evidence="21" key="1">
    <citation type="submission" date="2016-10" db="EMBL/GenBank/DDBJ databases">
        <authorList>
            <person name="Varghese N."/>
            <person name="Submissions S."/>
        </authorList>
    </citation>
    <scope>NUCLEOTIDE SEQUENCE [LARGE SCALE GENOMIC DNA]</scope>
    <source>
        <strain evidence="21">DSM 19181</strain>
    </source>
</reference>
<dbReference type="InterPro" id="IPR005846">
    <property type="entry name" value="A-D-PHexomutase_a/b/a-III"/>
</dbReference>
<dbReference type="PANTHER" id="PTHR45745">
    <property type="entry name" value="PHOSPHOMANNOMUTASE 45A"/>
    <property type="match status" value="1"/>
</dbReference>
<evidence type="ECO:0000256" key="4">
    <source>
        <dbReference type="ARBA" id="ARBA00005189"/>
    </source>
</evidence>
<evidence type="ECO:0000313" key="21">
    <source>
        <dbReference type="Proteomes" id="UP000199433"/>
    </source>
</evidence>
<evidence type="ECO:0000256" key="2">
    <source>
        <dbReference type="ARBA" id="ARBA00001946"/>
    </source>
</evidence>
<keyword evidence="21" id="KW-1185">Reference proteome</keyword>
<evidence type="ECO:0000259" key="17">
    <source>
        <dbReference type="Pfam" id="PF02878"/>
    </source>
</evidence>
<name>A0A1G8XBA7_9LACT</name>
<sequence length="582" mass="64847">MQKRGYTMEWKETYETWVDFDDLDEQVRSDLEKNKADEAALEDAFYTSLEFGTAGMRGIIGAGTNRMNYYTVRQATEGLALFLESQGKEFAERGVAIAYDSRHMSKEFALESARTLAAHNIKAFVFEDLRPTPELSFAVRHFKAAAGIMITASHNPPEYNGYKVYGEDGGQLPPKEADELTEYVRSVSDILSIDTLTAVEAEEKGLLKIVGKDVDRVYLDYLRTVTIDQELADRQGRHIKIVFTPLHGTGKMLGVKALEQAGFKKVSLVEKQAEADPDFSTVKSPNPEDPEAFELAIEQGKKEDADVLIATDPDADRLGMAVKTSEGHYEVLSGNQIASLMIEYILKAHTKKGTLPGNSVIIKSIVSSELPSAIADKYGVESVNVLTGFKFIAEKIKEYEADQNYTFMFGFEESYGYLVQPFVRDKDAIQALVMVAEMVAHYKEEGFSCFDALHELYHQYGHFKEKTISIKMEGMEGTKKINNLMNTLRNQAPAHFGGIKVCKVEDFQKQTVKTQSGEDTINLPKANVLKYTLADGSWIAARPSGTEPKIKFYISAQDDSGVVVEEKISSFEADIKSIIDAN</sequence>
<keyword evidence="9 15" id="KW-0479">Metal-binding</keyword>
<keyword evidence="10 15" id="KW-0460">Magnesium</keyword>
<dbReference type="PRINTS" id="PR00509">
    <property type="entry name" value="PGMPMM"/>
</dbReference>
<dbReference type="InterPro" id="IPR005844">
    <property type="entry name" value="A-D-PHexomutase_a/b/a-I"/>
</dbReference>
<evidence type="ECO:0000256" key="8">
    <source>
        <dbReference type="ARBA" id="ARBA00022553"/>
    </source>
</evidence>
<feature type="domain" description="Alpha-D-phosphohexomutase alpha/beta/alpha" evidence="19">
    <location>
        <begin position="334"/>
        <end position="458"/>
    </location>
</feature>
<dbReference type="Pfam" id="PF02879">
    <property type="entry name" value="PGM_PMM_II"/>
    <property type="match status" value="1"/>
</dbReference>
<dbReference type="InterPro" id="IPR005845">
    <property type="entry name" value="A-D-PHexomutase_a/b/a-II"/>
</dbReference>
<dbReference type="GO" id="GO:0000287">
    <property type="term" value="F:magnesium ion binding"/>
    <property type="evidence" value="ECO:0007669"/>
    <property type="project" value="InterPro"/>
</dbReference>
<dbReference type="InterPro" id="IPR016055">
    <property type="entry name" value="A-D-PHexomutase_a/b/a-I/II/III"/>
</dbReference>
<dbReference type="Pfam" id="PF02880">
    <property type="entry name" value="PGM_PMM_III"/>
    <property type="match status" value="1"/>
</dbReference>
<dbReference type="GO" id="GO:0006166">
    <property type="term" value="P:purine ribonucleoside salvage"/>
    <property type="evidence" value="ECO:0007669"/>
    <property type="project" value="TreeGrafter"/>
</dbReference>
<dbReference type="Gene3D" id="3.40.120.10">
    <property type="entry name" value="Alpha-D-Glucose-1,6-Bisphosphate, subunit A, domain 3"/>
    <property type="match status" value="3"/>
</dbReference>
<evidence type="ECO:0000256" key="10">
    <source>
        <dbReference type="ARBA" id="ARBA00022842"/>
    </source>
</evidence>
<dbReference type="EC" id="5.4.2.2" evidence="6"/>
<accession>A0A1G8XBA7</accession>
<comment type="similarity">
    <text evidence="5 15">Belongs to the phosphohexose mutase family.</text>
</comment>
<comment type="cofactor">
    <cofactor evidence="2">
        <name>Mg(2+)</name>
        <dbReference type="ChEBI" id="CHEBI:18420"/>
    </cofactor>
</comment>
<dbReference type="Pfam" id="PF00408">
    <property type="entry name" value="PGM_PMM_IV"/>
    <property type="match status" value="1"/>
</dbReference>
<evidence type="ECO:0000256" key="7">
    <source>
        <dbReference type="ARBA" id="ARBA00022526"/>
    </source>
</evidence>
<evidence type="ECO:0000256" key="3">
    <source>
        <dbReference type="ARBA" id="ARBA00005164"/>
    </source>
</evidence>
<gene>
    <name evidence="20" type="ORF">SAMN04488098_100631</name>
</gene>
<evidence type="ECO:0000256" key="9">
    <source>
        <dbReference type="ARBA" id="ARBA00022723"/>
    </source>
</evidence>
<dbReference type="GO" id="GO:0008973">
    <property type="term" value="F:phosphopentomutase activity"/>
    <property type="evidence" value="ECO:0007669"/>
    <property type="project" value="TreeGrafter"/>
</dbReference>
<dbReference type="InterPro" id="IPR005843">
    <property type="entry name" value="A-D-PHexomutase_C"/>
</dbReference>
<evidence type="ECO:0000256" key="15">
    <source>
        <dbReference type="RuleBase" id="RU004326"/>
    </source>
</evidence>
<dbReference type="GO" id="GO:0006006">
    <property type="term" value="P:glucose metabolic process"/>
    <property type="evidence" value="ECO:0007669"/>
    <property type="project" value="UniProtKB-KW"/>
</dbReference>
<feature type="domain" description="Alpha-D-phosphohexomutase alpha/beta/alpha" evidence="17">
    <location>
        <begin position="50"/>
        <end position="186"/>
    </location>
</feature>
<evidence type="ECO:0000256" key="5">
    <source>
        <dbReference type="ARBA" id="ARBA00010231"/>
    </source>
</evidence>
<dbReference type="PROSITE" id="PS00710">
    <property type="entry name" value="PGM_PMM"/>
    <property type="match status" value="1"/>
</dbReference>
<dbReference type="GO" id="GO:0004614">
    <property type="term" value="F:phosphoglucomutase activity"/>
    <property type="evidence" value="ECO:0007669"/>
    <property type="project" value="UniProtKB-EC"/>
</dbReference>
<dbReference type="Proteomes" id="UP000199433">
    <property type="component" value="Unassembled WGS sequence"/>
</dbReference>
<dbReference type="CDD" id="cd05799">
    <property type="entry name" value="PGM2"/>
    <property type="match status" value="1"/>
</dbReference>
<dbReference type="Gene3D" id="3.30.310.50">
    <property type="entry name" value="Alpha-D-phosphohexomutase, C-terminal domain"/>
    <property type="match status" value="1"/>
</dbReference>
<dbReference type="SUPFAM" id="SSF55957">
    <property type="entry name" value="Phosphoglucomutase, C-terminal domain"/>
    <property type="match status" value="1"/>
</dbReference>
<feature type="domain" description="Alpha-D-phosphohexomutase alpha/beta/alpha" evidence="18">
    <location>
        <begin position="220"/>
        <end position="321"/>
    </location>
</feature>
<keyword evidence="7" id="KW-0119">Carbohydrate metabolism</keyword>
<evidence type="ECO:0000256" key="6">
    <source>
        <dbReference type="ARBA" id="ARBA00012728"/>
    </source>
</evidence>
<dbReference type="EMBL" id="FNFK01000006">
    <property type="protein sequence ID" value="SDJ87763.1"/>
    <property type="molecule type" value="Genomic_DNA"/>
</dbReference>
<dbReference type="PANTHER" id="PTHR45745:SF1">
    <property type="entry name" value="PHOSPHOGLUCOMUTASE 2B-RELATED"/>
    <property type="match status" value="1"/>
</dbReference>
<evidence type="ECO:0000256" key="1">
    <source>
        <dbReference type="ARBA" id="ARBA00000443"/>
    </source>
</evidence>
<dbReference type="InterPro" id="IPR036900">
    <property type="entry name" value="A-D-PHexomutase_C_sf"/>
</dbReference>
<dbReference type="STRING" id="426701.SAMN04488098_100631"/>
<keyword evidence="11" id="KW-0413">Isomerase</keyword>
<dbReference type="Pfam" id="PF02878">
    <property type="entry name" value="PGM_PMM_I"/>
    <property type="match status" value="1"/>
</dbReference>
<evidence type="ECO:0000256" key="11">
    <source>
        <dbReference type="ARBA" id="ARBA00023235"/>
    </source>
</evidence>
<evidence type="ECO:0000259" key="18">
    <source>
        <dbReference type="Pfam" id="PF02879"/>
    </source>
</evidence>
<evidence type="ECO:0000256" key="14">
    <source>
        <dbReference type="ARBA" id="ARBA00041467"/>
    </source>
</evidence>
<dbReference type="InterPro" id="IPR016066">
    <property type="entry name" value="A-D-PHexomutase_CS"/>
</dbReference>
<feature type="domain" description="Alpha-D-phosphohexomutase C-terminal" evidence="16">
    <location>
        <begin position="519"/>
        <end position="560"/>
    </location>
</feature>
<comment type="pathway">
    <text evidence="4">Lipid metabolism.</text>
</comment>
<evidence type="ECO:0000259" key="16">
    <source>
        <dbReference type="Pfam" id="PF00408"/>
    </source>
</evidence>